<dbReference type="InterPro" id="IPR052017">
    <property type="entry name" value="TSUP"/>
</dbReference>
<dbReference type="OrthoDB" id="9800873at2"/>
<keyword evidence="7 8" id="KW-0472">Membrane</keyword>
<feature type="transmembrane region" description="Helical" evidence="8">
    <location>
        <begin position="32"/>
        <end position="57"/>
    </location>
</feature>
<dbReference type="eggNOG" id="COG0730">
    <property type="taxonomic scope" value="Bacteria"/>
</dbReference>
<dbReference type="PANTHER" id="PTHR30269">
    <property type="entry name" value="TRANSMEMBRANE PROTEIN YFCA"/>
    <property type="match status" value="1"/>
</dbReference>
<name>A0A099F3E7_9RHOB</name>
<evidence type="ECO:0000313" key="12">
    <source>
        <dbReference type="Proteomes" id="UP000182312"/>
    </source>
</evidence>
<evidence type="ECO:0000313" key="11">
    <source>
        <dbReference type="Proteomes" id="UP000029846"/>
    </source>
</evidence>
<dbReference type="GO" id="GO:0005886">
    <property type="term" value="C:plasma membrane"/>
    <property type="evidence" value="ECO:0007669"/>
    <property type="project" value="UniProtKB-SubCell"/>
</dbReference>
<evidence type="ECO:0000256" key="7">
    <source>
        <dbReference type="ARBA" id="ARBA00023136"/>
    </source>
</evidence>
<feature type="transmembrane region" description="Helical" evidence="8">
    <location>
        <begin position="78"/>
        <end position="96"/>
    </location>
</feature>
<evidence type="ECO:0000256" key="8">
    <source>
        <dbReference type="RuleBase" id="RU363041"/>
    </source>
</evidence>
<reference evidence="9 11" key="2">
    <citation type="submission" date="2014-10" db="EMBL/GenBank/DDBJ databases">
        <title>Paracoccus sanguinis sp. nov., isolated from clinical specimens of New York State patients.</title>
        <authorList>
            <person name="Mingle L.A."/>
            <person name="Cole J.A."/>
            <person name="Lapierre P."/>
            <person name="Musser K.A."/>
        </authorList>
    </citation>
    <scope>NUCLEOTIDE SEQUENCE [LARGE SCALE GENOMIC DNA]</scope>
    <source>
        <strain evidence="9 11">JCM 14014</strain>
    </source>
</reference>
<evidence type="ECO:0000256" key="6">
    <source>
        <dbReference type="ARBA" id="ARBA00022989"/>
    </source>
</evidence>
<dbReference type="RefSeq" id="WP_036740441.1">
    <property type="nucleotide sequence ID" value="NZ_FOJO01000008.1"/>
</dbReference>
<dbReference type="PANTHER" id="PTHR30269:SF32">
    <property type="entry name" value="MEMBRANE TRANSPORTER PROTEIN-RELATED"/>
    <property type="match status" value="1"/>
</dbReference>
<proteinExistence type="inferred from homology"/>
<organism evidence="9 11">
    <name type="scientific">Paracoccus halophilus</name>
    <dbReference type="NCBI Taxonomy" id="376733"/>
    <lineage>
        <taxon>Bacteria</taxon>
        <taxon>Pseudomonadati</taxon>
        <taxon>Pseudomonadota</taxon>
        <taxon>Alphaproteobacteria</taxon>
        <taxon>Rhodobacterales</taxon>
        <taxon>Paracoccaceae</taxon>
        <taxon>Paracoccus</taxon>
    </lineage>
</organism>
<evidence type="ECO:0000313" key="10">
    <source>
        <dbReference type="EMBL" id="SFA51043.1"/>
    </source>
</evidence>
<evidence type="ECO:0000313" key="9">
    <source>
        <dbReference type="EMBL" id="KGJ04756.1"/>
    </source>
</evidence>
<evidence type="ECO:0000256" key="2">
    <source>
        <dbReference type="ARBA" id="ARBA00009142"/>
    </source>
</evidence>
<feature type="transmembrane region" description="Helical" evidence="8">
    <location>
        <begin position="7"/>
        <end position="26"/>
    </location>
</feature>
<protein>
    <recommendedName>
        <fullName evidence="8">Probable membrane transporter protein</fullName>
    </recommendedName>
</protein>
<evidence type="ECO:0000256" key="5">
    <source>
        <dbReference type="ARBA" id="ARBA00022692"/>
    </source>
</evidence>
<evidence type="ECO:0000256" key="1">
    <source>
        <dbReference type="ARBA" id="ARBA00004651"/>
    </source>
</evidence>
<keyword evidence="3" id="KW-0813">Transport</keyword>
<keyword evidence="4 8" id="KW-1003">Cell membrane</keyword>
<evidence type="ECO:0000256" key="3">
    <source>
        <dbReference type="ARBA" id="ARBA00022448"/>
    </source>
</evidence>
<gene>
    <name evidence="9" type="ORF">IT41_08820</name>
    <name evidence="10" type="ORF">SAMN04487972_10847</name>
</gene>
<dbReference type="Proteomes" id="UP000182312">
    <property type="component" value="Unassembled WGS sequence"/>
</dbReference>
<comment type="subcellular location">
    <subcellularLocation>
        <location evidence="1 8">Cell membrane</location>
        <topology evidence="1 8">Multi-pass membrane protein</topology>
    </subcellularLocation>
</comment>
<dbReference type="AlphaFoldDB" id="A0A099F3E7"/>
<accession>A0A099F3E7</accession>
<feature type="transmembrane region" description="Helical" evidence="8">
    <location>
        <begin position="102"/>
        <end position="120"/>
    </location>
</feature>
<evidence type="ECO:0000256" key="4">
    <source>
        <dbReference type="ARBA" id="ARBA00022475"/>
    </source>
</evidence>
<dbReference type="EMBL" id="FOJO01000008">
    <property type="protein sequence ID" value="SFA51043.1"/>
    <property type="molecule type" value="Genomic_DNA"/>
</dbReference>
<feature type="transmembrane region" description="Helical" evidence="8">
    <location>
        <begin position="141"/>
        <end position="166"/>
    </location>
</feature>
<keyword evidence="5 8" id="KW-0812">Transmembrane</keyword>
<sequence>MFGLDPSIFWLVIAVTLFSGFVKGAVGFAMPMIMMSVLGSFLTAQQALAVLILPTLFANLGQAMRQGWRAAWETTLRFRWHIGMVLLFIPISAMFAPVIPQWIMYLLLGVPITLFALWQLSGRSMAIPIHHRRRVEIVSGIIGGLYGGVSGIWGPPLIVYLLSIGMPKTEQVRVQGVVFLLGAVVLSVAHLQSGVLNAQTLPLSGIVVIPAVIGMWLGFKAHDRLDVAQFRRWTLILLVMTGGNLIRRALAVLGQPV</sequence>
<dbReference type="EMBL" id="JRKN01000009">
    <property type="protein sequence ID" value="KGJ04756.1"/>
    <property type="molecule type" value="Genomic_DNA"/>
</dbReference>
<reference evidence="9 11" key="1">
    <citation type="submission" date="2014-09" db="EMBL/GenBank/DDBJ databases">
        <authorList>
            <person name="McGinnis J.M."/>
            <person name="Wolfgang W.J."/>
        </authorList>
    </citation>
    <scope>NUCLEOTIDE SEQUENCE [LARGE SCALE GENOMIC DNA]</scope>
    <source>
        <strain evidence="9 11">JCM 14014</strain>
    </source>
</reference>
<feature type="transmembrane region" description="Helical" evidence="8">
    <location>
        <begin position="201"/>
        <end position="218"/>
    </location>
</feature>
<keyword evidence="6 8" id="KW-1133">Transmembrane helix</keyword>
<keyword evidence="11" id="KW-1185">Reference proteome</keyword>
<reference evidence="10 12" key="3">
    <citation type="submission" date="2016-10" db="EMBL/GenBank/DDBJ databases">
        <authorList>
            <person name="de Groot N.N."/>
        </authorList>
    </citation>
    <scope>NUCLEOTIDE SEQUENCE [LARGE SCALE GENOMIC DNA]</scope>
    <source>
        <strain evidence="10 12">CGMCC 1.6117</strain>
    </source>
</reference>
<feature type="transmembrane region" description="Helical" evidence="8">
    <location>
        <begin position="172"/>
        <end position="189"/>
    </location>
</feature>
<dbReference type="Pfam" id="PF01925">
    <property type="entry name" value="TauE"/>
    <property type="match status" value="1"/>
</dbReference>
<dbReference type="STRING" id="376733.SAMN04487972_10847"/>
<dbReference type="InterPro" id="IPR002781">
    <property type="entry name" value="TM_pro_TauE-like"/>
</dbReference>
<comment type="similarity">
    <text evidence="2 8">Belongs to the 4-toluene sulfonate uptake permease (TSUP) (TC 2.A.102) family.</text>
</comment>
<dbReference type="Proteomes" id="UP000029846">
    <property type="component" value="Unassembled WGS sequence"/>
</dbReference>
<feature type="transmembrane region" description="Helical" evidence="8">
    <location>
        <begin position="230"/>
        <end position="246"/>
    </location>
</feature>